<dbReference type="SUPFAM" id="SSF51126">
    <property type="entry name" value="Pectin lyase-like"/>
    <property type="match status" value="1"/>
</dbReference>
<dbReference type="PROSITE" id="PS51257">
    <property type="entry name" value="PROKAR_LIPOPROTEIN"/>
    <property type="match status" value="1"/>
</dbReference>
<keyword evidence="4" id="KW-1185">Reference proteome</keyword>
<dbReference type="EMBL" id="CP089982">
    <property type="protein sequence ID" value="WXA96940.1"/>
    <property type="molecule type" value="Genomic_DNA"/>
</dbReference>
<accession>A0ABZ2KH86</accession>
<dbReference type="SMART" id="SM00710">
    <property type="entry name" value="PbH1"/>
    <property type="match status" value="11"/>
</dbReference>
<name>A0ABZ2KH86_9BACT</name>
<feature type="signal peptide" evidence="1">
    <location>
        <begin position="1"/>
        <end position="23"/>
    </location>
</feature>
<dbReference type="InterPro" id="IPR006626">
    <property type="entry name" value="PbH1"/>
</dbReference>
<keyword evidence="1" id="KW-0732">Signal</keyword>
<dbReference type="Proteomes" id="UP001379533">
    <property type="component" value="Chromosome"/>
</dbReference>
<evidence type="ECO:0000259" key="2">
    <source>
        <dbReference type="Pfam" id="PF13229"/>
    </source>
</evidence>
<dbReference type="InterPro" id="IPR039448">
    <property type="entry name" value="Beta_helix"/>
</dbReference>
<dbReference type="InterPro" id="IPR011050">
    <property type="entry name" value="Pectin_lyase_fold/virulence"/>
</dbReference>
<organism evidence="3 4">
    <name type="scientific">Pendulispora brunnea</name>
    <dbReference type="NCBI Taxonomy" id="2905690"/>
    <lineage>
        <taxon>Bacteria</taxon>
        <taxon>Pseudomonadati</taxon>
        <taxon>Myxococcota</taxon>
        <taxon>Myxococcia</taxon>
        <taxon>Myxococcales</taxon>
        <taxon>Sorangiineae</taxon>
        <taxon>Pendulisporaceae</taxon>
        <taxon>Pendulispora</taxon>
    </lineage>
</organism>
<feature type="chain" id="PRO_5046449541" evidence="1">
    <location>
        <begin position="24"/>
        <end position="621"/>
    </location>
</feature>
<proteinExistence type="predicted"/>
<dbReference type="RefSeq" id="WP_394847555.1">
    <property type="nucleotide sequence ID" value="NZ_CP089982.1"/>
</dbReference>
<dbReference type="InterPro" id="IPR012334">
    <property type="entry name" value="Pectin_lyas_fold"/>
</dbReference>
<dbReference type="Gene3D" id="2.160.20.10">
    <property type="entry name" value="Single-stranded right-handed beta-helix, Pectin lyase-like"/>
    <property type="match status" value="2"/>
</dbReference>
<reference evidence="3 4" key="1">
    <citation type="submission" date="2021-12" db="EMBL/GenBank/DDBJ databases">
        <title>Discovery of the Pendulisporaceae a myxobacterial family with distinct sporulation behavior and unique specialized metabolism.</title>
        <authorList>
            <person name="Garcia R."/>
            <person name="Popoff A."/>
            <person name="Bader C.D."/>
            <person name="Loehr J."/>
            <person name="Walesch S."/>
            <person name="Walt C."/>
            <person name="Boldt J."/>
            <person name="Bunk B."/>
            <person name="Haeckl F.J.F.P.J."/>
            <person name="Gunesch A.P."/>
            <person name="Birkelbach J."/>
            <person name="Nuebel U."/>
            <person name="Pietschmann T."/>
            <person name="Bach T."/>
            <person name="Mueller R."/>
        </authorList>
    </citation>
    <scope>NUCLEOTIDE SEQUENCE [LARGE SCALE GENOMIC DNA]</scope>
    <source>
        <strain evidence="3 4">MSr12523</strain>
    </source>
</reference>
<dbReference type="Pfam" id="PF13229">
    <property type="entry name" value="Beta_helix"/>
    <property type="match status" value="1"/>
</dbReference>
<evidence type="ECO:0000256" key="1">
    <source>
        <dbReference type="SAM" id="SignalP"/>
    </source>
</evidence>
<gene>
    <name evidence="3" type="ORF">LZC95_08825</name>
</gene>
<evidence type="ECO:0000313" key="4">
    <source>
        <dbReference type="Proteomes" id="UP001379533"/>
    </source>
</evidence>
<feature type="domain" description="Right handed beta helix" evidence="2">
    <location>
        <begin position="173"/>
        <end position="374"/>
    </location>
</feature>
<sequence length="621" mass="61956">MRMRLPALAALLGMAGMATLVWASGCQSDNSSPGQQGPDDRPNTCGADLTSDVRNCGECGHACGANHYCKASKCEAGCPERIFYVSNAGNDLNYGCSQAAPRQSIAKTIELARSLGVTTHEIRVCAGTYVEGGLSLDHPVSLRGGYDCATWARAEGQATVLEHDGGSGATLSIRGTSVGPSITVEGLTIRGGGGAQGGGALLVSTGAAPVLVRNEITGGSAVAAGDLMASYGIYVQAGAAPEIADSTIGGGSGTAQGSFGSVGIAVASDAGQARIHGNRIDGGTGTTTLGIAATGLLFSGKTAIAVKDNTIRAGTGRVLGASGTGSIGVLVNDAAAIELTDNVIDGGTSTCTGACPVRGVSVSGTRGVRLAGNRIYGGDATPTSATTWGVLLADSGDAVIENNMVHAGGRAGTTNTVYGVEVSQSSGVAIRGNTLFGSPVPAAGQSQALAVTRQSSNVSIENNLLLGSRSAQGIGLLLFACPAGSSVASFRHNVFANFGDNLAYGVTTTNVACDTRTTFSGISALEQFVTTTAGNSSTRIGGDALVTATPRAIFASWTDPQSGYPELMTPGWKLATSTPCAIARGGDDLSATLSTDAFGSTRSVPFSVGAEELTDDSACTP</sequence>
<protein>
    <submittedName>
        <fullName evidence="3">Right-handed parallel beta-helix repeat-containing protein</fullName>
    </submittedName>
</protein>
<evidence type="ECO:0000313" key="3">
    <source>
        <dbReference type="EMBL" id="WXA96940.1"/>
    </source>
</evidence>